<feature type="DNA-binding region" description="H-T-H motif" evidence="4">
    <location>
        <begin position="41"/>
        <end position="60"/>
    </location>
</feature>
<organism evidence="7 8">
    <name type="scientific">Undibacterium flavidum</name>
    <dbReference type="NCBI Taxonomy" id="2762297"/>
    <lineage>
        <taxon>Bacteria</taxon>
        <taxon>Pseudomonadati</taxon>
        <taxon>Pseudomonadota</taxon>
        <taxon>Betaproteobacteria</taxon>
        <taxon>Burkholderiales</taxon>
        <taxon>Oxalobacteraceae</taxon>
        <taxon>Undibacterium</taxon>
    </lineage>
</organism>
<comment type="caution">
    <text evidence="7">The sequence shown here is derived from an EMBL/GenBank/DDBJ whole genome shotgun (WGS) entry which is preliminary data.</text>
</comment>
<feature type="region of interest" description="Disordered" evidence="5">
    <location>
        <begin position="1"/>
        <end position="20"/>
    </location>
</feature>
<keyword evidence="1" id="KW-0805">Transcription regulation</keyword>
<evidence type="ECO:0000256" key="2">
    <source>
        <dbReference type="ARBA" id="ARBA00023125"/>
    </source>
</evidence>
<dbReference type="Gene3D" id="1.10.10.60">
    <property type="entry name" value="Homeodomain-like"/>
    <property type="match status" value="1"/>
</dbReference>
<dbReference type="SUPFAM" id="SSF48498">
    <property type="entry name" value="Tetracyclin repressor-like, C-terminal domain"/>
    <property type="match status" value="1"/>
</dbReference>
<sequence>MMTVMRNKTTNSRSLTKEASHERIVTAAARAIRRSGYDGTGVADIMKEAGLTHGAFYAHFESRDAMLAKAADHAGAESNALAAQVLAAAPSDQALQALMQVYLSKEHIEGIETGCPISALGSEMPRQSPEVRHAATSRIKEMIGLIARQFPDLEPQAAHERALVTVSTLVGTLILARAVNDPTLSQSLCDASLKSVVVPVGKPSS</sequence>
<evidence type="ECO:0000313" key="8">
    <source>
        <dbReference type="Proteomes" id="UP000624279"/>
    </source>
</evidence>
<keyword evidence="8" id="KW-1185">Reference proteome</keyword>
<dbReference type="Proteomes" id="UP000624279">
    <property type="component" value="Unassembled WGS sequence"/>
</dbReference>
<proteinExistence type="predicted"/>
<evidence type="ECO:0000256" key="5">
    <source>
        <dbReference type="SAM" id="MobiDB-lite"/>
    </source>
</evidence>
<dbReference type="PANTHER" id="PTHR47506">
    <property type="entry name" value="TRANSCRIPTIONAL REGULATORY PROTEIN"/>
    <property type="match status" value="1"/>
</dbReference>
<reference evidence="7 8" key="1">
    <citation type="submission" date="2020-08" db="EMBL/GenBank/DDBJ databases">
        <title>Novel species isolated from subtropical streams in China.</title>
        <authorList>
            <person name="Lu H."/>
        </authorList>
    </citation>
    <scope>NUCLEOTIDE SEQUENCE [LARGE SCALE GENOMIC DNA]</scope>
    <source>
        <strain evidence="7 8">LX15W</strain>
    </source>
</reference>
<dbReference type="PRINTS" id="PR00455">
    <property type="entry name" value="HTHTETR"/>
</dbReference>
<dbReference type="RefSeq" id="WP_186943918.1">
    <property type="nucleotide sequence ID" value="NZ_JACOGA010000026.1"/>
</dbReference>
<accession>A0ABR6YH61</accession>
<name>A0ABR6YH61_9BURK</name>
<evidence type="ECO:0000256" key="3">
    <source>
        <dbReference type="ARBA" id="ARBA00023163"/>
    </source>
</evidence>
<dbReference type="Pfam" id="PF21993">
    <property type="entry name" value="TetR_C_13_2"/>
    <property type="match status" value="1"/>
</dbReference>
<dbReference type="PANTHER" id="PTHR47506:SF7">
    <property type="entry name" value="TRANSCRIPTIONAL REGULATORY PROTEIN"/>
    <property type="match status" value="1"/>
</dbReference>
<dbReference type="InterPro" id="IPR009057">
    <property type="entry name" value="Homeodomain-like_sf"/>
</dbReference>
<protein>
    <submittedName>
        <fullName evidence="7">TetR/AcrR family transcriptional regulator</fullName>
    </submittedName>
</protein>
<feature type="compositionally biased region" description="Polar residues" evidence="5">
    <location>
        <begin position="1"/>
        <end position="14"/>
    </location>
</feature>
<feature type="domain" description="HTH tetR-type" evidence="6">
    <location>
        <begin position="18"/>
        <end position="78"/>
    </location>
</feature>
<dbReference type="SUPFAM" id="SSF46689">
    <property type="entry name" value="Homeodomain-like"/>
    <property type="match status" value="1"/>
</dbReference>
<evidence type="ECO:0000259" key="6">
    <source>
        <dbReference type="PROSITE" id="PS50977"/>
    </source>
</evidence>
<gene>
    <name evidence="7" type="ORF">H8K55_20240</name>
</gene>
<evidence type="ECO:0000256" key="1">
    <source>
        <dbReference type="ARBA" id="ARBA00023015"/>
    </source>
</evidence>
<evidence type="ECO:0000256" key="4">
    <source>
        <dbReference type="PROSITE-ProRule" id="PRU00335"/>
    </source>
</evidence>
<dbReference type="PROSITE" id="PS50977">
    <property type="entry name" value="HTH_TETR_2"/>
    <property type="match status" value="1"/>
</dbReference>
<dbReference type="Pfam" id="PF00440">
    <property type="entry name" value="TetR_N"/>
    <property type="match status" value="1"/>
</dbReference>
<dbReference type="Gene3D" id="1.10.357.10">
    <property type="entry name" value="Tetracycline Repressor, domain 2"/>
    <property type="match status" value="1"/>
</dbReference>
<evidence type="ECO:0000313" key="7">
    <source>
        <dbReference type="EMBL" id="MBC3875930.1"/>
    </source>
</evidence>
<dbReference type="InterPro" id="IPR001647">
    <property type="entry name" value="HTH_TetR"/>
</dbReference>
<keyword evidence="3" id="KW-0804">Transcription</keyword>
<dbReference type="InterPro" id="IPR054156">
    <property type="entry name" value="YxaF_TetR_C"/>
</dbReference>
<keyword evidence="2 4" id="KW-0238">DNA-binding</keyword>
<dbReference type="EMBL" id="JACOGA010000026">
    <property type="protein sequence ID" value="MBC3875930.1"/>
    <property type="molecule type" value="Genomic_DNA"/>
</dbReference>
<dbReference type="InterPro" id="IPR036271">
    <property type="entry name" value="Tet_transcr_reg_TetR-rel_C_sf"/>
</dbReference>